<dbReference type="SUPFAM" id="SSF90123">
    <property type="entry name" value="ABC transporter transmembrane region"/>
    <property type="match status" value="1"/>
</dbReference>
<evidence type="ECO:0000256" key="4">
    <source>
        <dbReference type="ARBA" id="ARBA00022840"/>
    </source>
</evidence>
<dbReference type="PANTHER" id="PTHR24221">
    <property type="entry name" value="ATP-BINDING CASSETTE SUB-FAMILY B"/>
    <property type="match status" value="1"/>
</dbReference>
<dbReference type="GO" id="GO:0030253">
    <property type="term" value="P:protein secretion by the type I secretion system"/>
    <property type="evidence" value="ECO:0007669"/>
    <property type="project" value="InterPro"/>
</dbReference>
<accession>A0A5J5I8K8</accession>
<dbReference type="GO" id="GO:0140359">
    <property type="term" value="F:ABC-type transporter activity"/>
    <property type="evidence" value="ECO:0007669"/>
    <property type="project" value="InterPro"/>
</dbReference>
<dbReference type="EMBL" id="VYQB01000002">
    <property type="protein sequence ID" value="KAA9020512.1"/>
    <property type="molecule type" value="Genomic_DNA"/>
</dbReference>
<dbReference type="GO" id="GO:0005886">
    <property type="term" value="C:plasma membrane"/>
    <property type="evidence" value="ECO:0007669"/>
    <property type="project" value="UniProtKB-SubCell"/>
</dbReference>
<evidence type="ECO:0000313" key="10">
    <source>
        <dbReference type="EMBL" id="KAA9020512.1"/>
    </source>
</evidence>
<dbReference type="InterPro" id="IPR017871">
    <property type="entry name" value="ABC_transporter-like_CS"/>
</dbReference>
<dbReference type="InterPro" id="IPR003593">
    <property type="entry name" value="AAA+_ATPase"/>
</dbReference>
<keyword evidence="3" id="KW-0547">Nucleotide-binding</keyword>
<dbReference type="Proteomes" id="UP000325933">
    <property type="component" value="Unassembled WGS sequence"/>
</dbReference>
<dbReference type="SUPFAM" id="SSF52540">
    <property type="entry name" value="P-loop containing nucleoside triphosphate hydrolases"/>
    <property type="match status" value="1"/>
</dbReference>
<feature type="transmembrane region" description="Helical" evidence="7">
    <location>
        <begin position="20"/>
        <end position="42"/>
    </location>
</feature>
<evidence type="ECO:0000256" key="2">
    <source>
        <dbReference type="ARBA" id="ARBA00022692"/>
    </source>
</evidence>
<keyword evidence="2 7" id="KW-0812">Transmembrane</keyword>
<keyword evidence="6 7" id="KW-0472">Membrane</keyword>
<evidence type="ECO:0000313" key="11">
    <source>
        <dbReference type="EMBL" id="KAA9032837.1"/>
    </source>
</evidence>
<keyword evidence="13" id="KW-1185">Reference proteome</keyword>
<organism evidence="11 12">
    <name type="scientific">Sphingobium limneticum</name>
    <dbReference type="NCBI Taxonomy" id="1007511"/>
    <lineage>
        <taxon>Bacteria</taxon>
        <taxon>Pseudomonadati</taxon>
        <taxon>Pseudomonadota</taxon>
        <taxon>Alphaproteobacteria</taxon>
        <taxon>Sphingomonadales</taxon>
        <taxon>Sphingomonadaceae</taxon>
        <taxon>Sphingobium</taxon>
    </lineage>
</organism>
<dbReference type="EMBL" id="VYQA01000002">
    <property type="protein sequence ID" value="KAA9032837.1"/>
    <property type="molecule type" value="Genomic_DNA"/>
</dbReference>
<sequence>MTDRVQGPLRAALACCRRHFIATAGFSALVNLLYIAPTIYMLQVYDRVVPTQGLQTLLFLTLVLLFALVTLACLDRVRQRLLTRAGVQMDAVLAPLILDATLGRPDMAVARQALREFDQMRGTLTGPGILALFDAPWVPIYLLVCFMVHPWIGALAVAGCLLMPILAWANERLTRGRLDLAQRIAGESYSHQDALLGSADSLRALGMRRAMVARQLRQREAMLSAQTEASLASGNILTVTKFVRMALQSLALGLGALLAVDNLISAGAIFASSFLIARALQPVEQLIGSWKAIIQARQSYASIDALLATMSDAFSQTRLPAPRGAMQLEGITVLNETRDGAIVQAVSLRVQPGEVIAVIGPSGAGKSTLIRAIAGAVLPDRGTVRIDDADVRDWDPEQLARHIGYLPQDSALFAGTVAENIARFAGELGEDRAAIDSTVVAAAEQVGAGPLIARLSNGYDHRLSLGGRGVSAGQAQRIALARAVYGDPAILILDEPNAHLDGEGDAALIQALTALKAKGKTILIVSHKLGILPVVDKLLVLRDGRAELFGPRDEILAKVAPPNIRHMPTPPVAGAA</sequence>
<dbReference type="GO" id="GO:0005524">
    <property type="term" value="F:ATP binding"/>
    <property type="evidence" value="ECO:0007669"/>
    <property type="project" value="UniProtKB-KW"/>
</dbReference>
<proteinExistence type="predicted"/>
<dbReference type="Gene3D" id="1.20.1560.10">
    <property type="entry name" value="ABC transporter type 1, transmembrane domain"/>
    <property type="match status" value="1"/>
</dbReference>
<dbReference type="InterPro" id="IPR027417">
    <property type="entry name" value="P-loop_NTPase"/>
</dbReference>
<evidence type="ECO:0000256" key="7">
    <source>
        <dbReference type="SAM" id="Phobius"/>
    </source>
</evidence>
<protein>
    <submittedName>
        <fullName evidence="11">Type I secretion system permease/ATPase</fullName>
    </submittedName>
</protein>
<gene>
    <name evidence="11" type="ORF">F4U95_02105</name>
    <name evidence="10" type="ORF">F4U96_02105</name>
</gene>
<keyword evidence="5 7" id="KW-1133">Transmembrane helix</keyword>
<evidence type="ECO:0000259" key="9">
    <source>
        <dbReference type="PROSITE" id="PS50929"/>
    </source>
</evidence>
<evidence type="ECO:0000256" key="5">
    <source>
        <dbReference type="ARBA" id="ARBA00022989"/>
    </source>
</evidence>
<evidence type="ECO:0000259" key="8">
    <source>
        <dbReference type="PROSITE" id="PS50893"/>
    </source>
</evidence>
<dbReference type="InterPro" id="IPR003439">
    <property type="entry name" value="ABC_transporter-like_ATP-bd"/>
</dbReference>
<dbReference type="PROSITE" id="PS50929">
    <property type="entry name" value="ABC_TM1F"/>
    <property type="match status" value="1"/>
</dbReference>
<dbReference type="GO" id="GO:0034040">
    <property type="term" value="F:ATPase-coupled lipid transmembrane transporter activity"/>
    <property type="evidence" value="ECO:0007669"/>
    <property type="project" value="TreeGrafter"/>
</dbReference>
<comment type="subcellular location">
    <subcellularLocation>
        <location evidence="1">Cell membrane</location>
        <topology evidence="1">Multi-pass membrane protein</topology>
    </subcellularLocation>
</comment>
<feature type="transmembrane region" description="Helical" evidence="7">
    <location>
        <begin position="124"/>
        <end position="144"/>
    </location>
</feature>
<feature type="transmembrane region" description="Helical" evidence="7">
    <location>
        <begin position="250"/>
        <end position="276"/>
    </location>
</feature>
<dbReference type="GO" id="GO:0030256">
    <property type="term" value="C:type I protein secretion system complex"/>
    <property type="evidence" value="ECO:0007669"/>
    <property type="project" value="InterPro"/>
</dbReference>
<dbReference type="Proteomes" id="UP000326364">
    <property type="component" value="Unassembled WGS sequence"/>
</dbReference>
<dbReference type="PROSITE" id="PS50893">
    <property type="entry name" value="ABC_TRANSPORTER_2"/>
    <property type="match status" value="1"/>
</dbReference>
<evidence type="ECO:0000313" key="13">
    <source>
        <dbReference type="Proteomes" id="UP000326364"/>
    </source>
</evidence>
<dbReference type="NCBIfam" id="TIGR01842">
    <property type="entry name" value="type_I_sec_PrtD"/>
    <property type="match status" value="1"/>
</dbReference>
<dbReference type="InterPro" id="IPR036640">
    <property type="entry name" value="ABC1_TM_sf"/>
</dbReference>
<dbReference type="InterPro" id="IPR010128">
    <property type="entry name" value="ATPase_T1SS_PrtD-like"/>
</dbReference>
<feature type="transmembrane region" description="Helical" evidence="7">
    <location>
        <begin position="150"/>
        <end position="169"/>
    </location>
</feature>
<dbReference type="InterPro" id="IPR011527">
    <property type="entry name" value="ABC1_TM_dom"/>
</dbReference>
<dbReference type="SMART" id="SM00382">
    <property type="entry name" value="AAA"/>
    <property type="match status" value="1"/>
</dbReference>
<evidence type="ECO:0000256" key="1">
    <source>
        <dbReference type="ARBA" id="ARBA00004651"/>
    </source>
</evidence>
<dbReference type="Gene3D" id="3.40.50.300">
    <property type="entry name" value="P-loop containing nucleotide triphosphate hydrolases"/>
    <property type="match status" value="1"/>
</dbReference>
<dbReference type="RefSeq" id="WP_150424411.1">
    <property type="nucleotide sequence ID" value="NZ_VYQA01000002.1"/>
</dbReference>
<keyword evidence="4" id="KW-0067">ATP-binding</keyword>
<evidence type="ECO:0000256" key="3">
    <source>
        <dbReference type="ARBA" id="ARBA00022741"/>
    </source>
</evidence>
<name>A0A5J5I8K8_9SPHN</name>
<feature type="domain" description="ABC transmembrane type-1" evidence="9">
    <location>
        <begin position="21"/>
        <end position="295"/>
    </location>
</feature>
<dbReference type="PANTHER" id="PTHR24221:SF248">
    <property type="entry name" value="ABC TRANSPORTER TRANSMEMBRANE REGION"/>
    <property type="match status" value="1"/>
</dbReference>
<feature type="domain" description="ABC transporter" evidence="8">
    <location>
        <begin position="326"/>
        <end position="568"/>
    </location>
</feature>
<dbReference type="PROSITE" id="PS00211">
    <property type="entry name" value="ABC_TRANSPORTER_1"/>
    <property type="match status" value="1"/>
</dbReference>
<dbReference type="InterPro" id="IPR039421">
    <property type="entry name" value="Type_1_exporter"/>
</dbReference>
<dbReference type="GO" id="GO:0016887">
    <property type="term" value="F:ATP hydrolysis activity"/>
    <property type="evidence" value="ECO:0007669"/>
    <property type="project" value="InterPro"/>
</dbReference>
<evidence type="ECO:0000313" key="12">
    <source>
        <dbReference type="Proteomes" id="UP000325933"/>
    </source>
</evidence>
<comment type="caution">
    <text evidence="11">The sequence shown here is derived from an EMBL/GenBank/DDBJ whole genome shotgun (WGS) entry which is preliminary data.</text>
</comment>
<dbReference type="AlphaFoldDB" id="A0A5J5I8K8"/>
<dbReference type="Pfam" id="PF00005">
    <property type="entry name" value="ABC_tran"/>
    <property type="match status" value="1"/>
</dbReference>
<evidence type="ECO:0000256" key="6">
    <source>
        <dbReference type="ARBA" id="ARBA00023136"/>
    </source>
</evidence>
<feature type="transmembrane region" description="Helical" evidence="7">
    <location>
        <begin position="54"/>
        <end position="74"/>
    </location>
</feature>
<reference evidence="12 13" key="1">
    <citation type="submission" date="2019-09" db="EMBL/GenBank/DDBJ databases">
        <authorList>
            <person name="Feng G."/>
        </authorList>
    </citation>
    <scope>NUCLEOTIDE SEQUENCE [LARGE SCALE GENOMIC DNA]</scope>
    <source>
        <strain evidence="11 12">KACC 19283</strain>
        <strain evidence="10 13">KACC 19284</strain>
    </source>
</reference>